<name>A0ABT9I251_9GAMM</name>
<dbReference type="EMBL" id="JAPJDZ010000050">
    <property type="protein sequence ID" value="MDP5137468.1"/>
    <property type="molecule type" value="Genomic_DNA"/>
</dbReference>
<evidence type="ECO:0000313" key="3">
    <source>
        <dbReference type="Proteomes" id="UP001231109"/>
    </source>
</evidence>
<dbReference type="Proteomes" id="UP001231109">
    <property type="component" value="Unassembled WGS sequence"/>
</dbReference>
<dbReference type="Pfam" id="PF07992">
    <property type="entry name" value="Pyr_redox_2"/>
    <property type="match status" value="1"/>
</dbReference>
<keyword evidence="3" id="KW-1185">Reference proteome</keyword>
<accession>A0ABT9I251</accession>
<organism evidence="2 3">
    <name type="scientific">Rheinheimera baltica</name>
    <dbReference type="NCBI Taxonomy" id="67576"/>
    <lineage>
        <taxon>Bacteria</taxon>
        <taxon>Pseudomonadati</taxon>
        <taxon>Pseudomonadota</taxon>
        <taxon>Gammaproteobacteria</taxon>
        <taxon>Chromatiales</taxon>
        <taxon>Chromatiaceae</taxon>
        <taxon>Rheinheimera</taxon>
    </lineage>
</organism>
<comment type="caution">
    <text evidence="2">The sequence shown here is derived from an EMBL/GenBank/DDBJ whole genome shotgun (WGS) entry which is preliminary data.</text>
</comment>
<protein>
    <submittedName>
        <fullName evidence="2">FAD-dependent oxidoreductase</fullName>
    </submittedName>
</protein>
<dbReference type="InterPro" id="IPR036188">
    <property type="entry name" value="FAD/NAD-bd_sf"/>
</dbReference>
<dbReference type="SUPFAM" id="SSF51905">
    <property type="entry name" value="FAD/NAD(P)-binding domain"/>
    <property type="match status" value="1"/>
</dbReference>
<evidence type="ECO:0000259" key="1">
    <source>
        <dbReference type="Pfam" id="PF07992"/>
    </source>
</evidence>
<dbReference type="Gene3D" id="3.50.50.60">
    <property type="entry name" value="FAD/NAD(P)-binding domain"/>
    <property type="match status" value="2"/>
</dbReference>
<reference evidence="2 3" key="1">
    <citation type="submission" date="2022-11" db="EMBL/GenBank/DDBJ databases">
        <title>Viruses from the air-sea interface of a natural surface slick.</title>
        <authorList>
            <person name="Rahlff J."/>
            <person name="Holmfeldt K."/>
        </authorList>
    </citation>
    <scope>NUCLEOTIDE SEQUENCE [LARGE SCALE GENOMIC DNA]</scope>
    <source>
        <strain evidence="2 3">SMS4</strain>
    </source>
</reference>
<dbReference type="RefSeq" id="WP_305976803.1">
    <property type="nucleotide sequence ID" value="NZ_JAPJDZ010000050.1"/>
</dbReference>
<gene>
    <name evidence="2" type="ORF">ORJ04_16045</name>
</gene>
<proteinExistence type="predicted"/>
<feature type="domain" description="FAD/NAD(P)-binding" evidence="1">
    <location>
        <begin position="19"/>
        <end position="124"/>
    </location>
</feature>
<dbReference type="InterPro" id="IPR023753">
    <property type="entry name" value="FAD/NAD-binding_dom"/>
</dbReference>
<sequence>MIPDWGCTTFFTQGEYPLDEKQLEILTRRGVNIEHTRITRVIGDGENINSVVLADGSERKLEGLYVAPQISAKNPIVDALNCEFEETTLGEIIKVNELKQTSVANVYAAGDMSNPMQNGTFAVNSGVIAGISMHQSLMFG</sequence>
<evidence type="ECO:0000313" key="2">
    <source>
        <dbReference type="EMBL" id="MDP5137468.1"/>
    </source>
</evidence>